<reference evidence="2" key="1">
    <citation type="submission" date="2023-11" db="EMBL/GenBank/DDBJ databases">
        <title>Genome assemblies of two species of porcelain crab, Petrolisthes cinctipes and Petrolisthes manimaculis (Anomura: Porcellanidae).</title>
        <authorList>
            <person name="Angst P."/>
        </authorList>
    </citation>
    <scope>NUCLEOTIDE SEQUENCE</scope>
    <source>
        <strain evidence="2">PB745_02</strain>
        <tissue evidence="2">Gill</tissue>
    </source>
</reference>
<gene>
    <name evidence="2" type="ORF">Pmani_034938</name>
</gene>
<comment type="caution">
    <text evidence="2">The sequence shown here is derived from an EMBL/GenBank/DDBJ whole genome shotgun (WGS) entry which is preliminary data.</text>
</comment>
<dbReference type="EMBL" id="JAWZYT010004880">
    <property type="protein sequence ID" value="KAK4292281.1"/>
    <property type="molecule type" value="Genomic_DNA"/>
</dbReference>
<evidence type="ECO:0000313" key="2">
    <source>
        <dbReference type="EMBL" id="KAK4292281.1"/>
    </source>
</evidence>
<proteinExistence type="predicted"/>
<evidence type="ECO:0000313" key="3">
    <source>
        <dbReference type="Proteomes" id="UP001292094"/>
    </source>
</evidence>
<organism evidence="2 3">
    <name type="scientific">Petrolisthes manimaculis</name>
    <dbReference type="NCBI Taxonomy" id="1843537"/>
    <lineage>
        <taxon>Eukaryota</taxon>
        <taxon>Metazoa</taxon>
        <taxon>Ecdysozoa</taxon>
        <taxon>Arthropoda</taxon>
        <taxon>Crustacea</taxon>
        <taxon>Multicrustacea</taxon>
        <taxon>Malacostraca</taxon>
        <taxon>Eumalacostraca</taxon>
        <taxon>Eucarida</taxon>
        <taxon>Decapoda</taxon>
        <taxon>Pleocyemata</taxon>
        <taxon>Anomura</taxon>
        <taxon>Galatheoidea</taxon>
        <taxon>Porcellanidae</taxon>
        <taxon>Petrolisthes</taxon>
    </lineage>
</organism>
<protein>
    <submittedName>
        <fullName evidence="2">Uncharacterized protein</fullName>
    </submittedName>
</protein>
<name>A0AAE1TP60_9EUCA</name>
<feature type="compositionally biased region" description="Low complexity" evidence="1">
    <location>
        <begin position="33"/>
        <end position="43"/>
    </location>
</feature>
<accession>A0AAE1TP60</accession>
<dbReference type="AlphaFoldDB" id="A0AAE1TP60"/>
<sequence>MDTEGGVAEGVVAEVGVHQVSPITPISYVPKCTSTSNQTTSQPTPTPPLSHPNQQYLYLQPHPNPLHLNSTPVTPNLNFTPPHPNSTPGTPLPKHHPTPSHPNTTPMPPLYNYRACDELPPLCAGIRSVGFLPDATIIFTFLPLVVPPFRHTRPCPVPLTAITGPLLAMTGPLSYHLVVDYFWRSRLLLCRQKKEENLHLRTSWGASELRTSLSGTC</sequence>
<feature type="compositionally biased region" description="Polar residues" evidence="1">
    <location>
        <begin position="67"/>
        <end position="79"/>
    </location>
</feature>
<evidence type="ECO:0000256" key="1">
    <source>
        <dbReference type="SAM" id="MobiDB-lite"/>
    </source>
</evidence>
<dbReference type="Proteomes" id="UP001292094">
    <property type="component" value="Unassembled WGS sequence"/>
</dbReference>
<feature type="region of interest" description="Disordered" evidence="1">
    <location>
        <begin position="29"/>
        <end position="106"/>
    </location>
</feature>
<keyword evidence="3" id="KW-1185">Reference proteome</keyword>